<organism evidence="2 3">
    <name type="scientific">Streptomyces bullii</name>
    <dbReference type="NCBI Taxonomy" id="349910"/>
    <lineage>
        <taxon>Bacteria</taxon>
        <taxon>Bacillati</taxon>
        <taxon>Actinomycetota</taxon>
        <taxon>Actinomycetes</taxon>
        <taxon>Kitasatosporales</taxon>
        <taxon>Streptomycetaceae</taxon>
        <taxon>Streptomyces</taxon>
    </lineage>
</organism>
<sequence>MTKISRRGVLPATPQAKPSSPESNSGRRRPSISMKHALPPVLSVLVAVGLFAAPVSAAPASEVRSAKPFPKVLNLPNGFSPEGIAIDERVAFTGSLVDGSIQRINLKTGATEQFAPSPGPSRVAVGMHVDRFDRLWVAGGGKGFGRDLITSFRVYDTRSGALLADVPVPEAVFLNDVIVTRSAVWFTDSFGPNLVRVPIGANGKIGSPKKVALGGDWTGLSANGIVATPDGKRLIVAQQEATEGSGGALYVVPNDSAEVANARRITLHGHLDSLAAGADGLVLIGQTLYVVNSEGVAEIKLSRSLTAGRVLGTTEVPDAGWPTTAKPFGSRLYVVDGNFGENFSNIGNPNAVFKVVAIPLP</sequence>
<gene>
    <name evidence="2" type="ORF">ACFPZJ_35895</name>
</gene>
<dbReference type="SUPFAM" id="SSF63829">
    <property type="entry name" value="Calcium-dependent phosphotriesterase"/>
    <property type="match status" value="1"/>
</dbReference>
<dbReference type="Proteomes" id="UP001596154">
    <property type="component" value="Unassembled WGS sequence"/>
</dbReference>
<reference evidence="3" key="1">
    <citation type="journal article" date="2019" name="Int. J. Syst. Evol. Microbiol.">
        <title>The Global Catalogue of Microorganisms (GCM) 10K type strain sequencing project: providing services to taxonomists for standard genome sequencing and annotation.</title>
        <authorList>
            <consortium name="The Broad Institute Genomics Platform"/>
            <consortium name="The Broad Institute Genome Sequencing Center for Infectious Disease"/>
            <person name="Wu L."/>
            <person name="Ma J."/>
        </authorList>
    </citation>
    <scope>NUCLEOTIDE SEQUENCE [LARGE SCALE GENOMIC DNA]</scope>
    <source>
        <strain evidence="3">CGMCC 4.7248</strain>
    </source>
</reference>
<proteinExistence type="predicted"/>
<dbReference type="Gene3D" id="2.120.10.30">
    <property type="entry name" value="TolB, C-terminal domain"/>
    <property type="match status" value="1"/>
</dbReference>
<comment type="caution">
    <text evidence="2">The sequence shown here is derived from an EMBL/GenBank/DDBJ whole genome shotgun (WGS) entry which is preliminary data.</text>
</comment>
<keyword evidence="3" id="KW-1185">Reference proteome</keyword>
<dbReference type="RefSeq" id="WP_381030700.1">
    <property type="nucleotide sequence ID" value="NZ_JBHSNY010000016.1"/>
</dbReference>
<evidence type="ECO:0000256" key="1">
    <source>
        <dbReference type="SAM" id="MobiDB-lite"/>
    </source>
</evidence>
<feature type="region of interest" description="Disordered" evidence="1">
    <location>
        <begin position="1"/>
        <end position="32"/>
    </location>
</feature>
<accession>A0ABW0V2S5</accession>
<name>A0ABW0V2S5_9ACTN</name>
<protein>
    <submittedName>
        <fullName evidence="2">SMP-30/gluconolactonase/LRE family protein</fullName>
    </submittedName>
</protein>
<dbReference type="EMBL" id="JBHSNY010000016">
    <property type="protein sequence ID" value="MFC5639039.1"/>
    <property type="molecule type" value="Genomic_DNA"/>
</dbReference>
<evidence type="ECO:0000313" key="2">
    <source>
        <dbReference type="EMBL" id="MFC5639039.1"/>
    </source>
</evidence>
<evidence type="ECO:0000313" key="3">
    <source>
        <dbReference type="Proteomes" id="UP001596154"/>
    </source>
</evidence>
<dbReference type="InterPro" id="IPR011042">
    <property type="entry name" value="6-blade_b-propeller_TolB-like"/>
</dbReference>